<comment type="caution">
    <text evidence="1">The sequence shown here is derived from an EMBL/GenBank/DDBJ whole genome shotgun (WGS) entry which is preliminary data.</text>
</comment>
<proteinExistence type="predicted"/>
<protein>
    <submittedName>
        <fullName evidence="1">Uncharacterized protein</fullName>
    </submittedName>
</protein>
<accession>A0A328BSI4</accession>
<dbReference type="AlphaFoldDB" id="A0A328BSI4"/>
<evidence type="ECO:0000313" key="1">
    <source>
        <dbReference type="EMBL" id="RAK69655.1"/>
    </source>
</evidence>
<dbReference type="Proteomes" id="UP000248553">
    <property type="component" value="Unassembled WGS sequence"/>
</dbReference>
<name>A0A328BSI4_9BACT</name>
<evidence type="ECO:0000313" key="2">
    <source>
        <dbReference type="Proteomes" id="UP000248553"/>
    </source>
</evidence>
<organism evidence="1 2">
    <name type="scientific">Hymenobacter edaphi</name>
    <dbReference type="NCBI Taxonomy" id="2211146"/>
    <lineage>
        <taxon>Bacteria</taxon>
        <taxon>Pseudomonadati</taxon>
        <taxon>Bacteroidota</taxon>
        <taxon>Cytophagia</taxon>
        <taxon>Cytophagales</taxon>
        <taxon>Hymenobacteraceae</taxon>
        <taxon>Hymenobacter</taxon>
    </lineage>
</organism>
<sequence>MGGQTFRLKAFPLGQPNADAPQFNIYLYPSQRPDSVLVAQDTEPSVLDRDQGPRMGVPKTAVILFQTYNAGAGYHYYATAEGHQLRIYRKRLEEATPENEHAARPAWQLVKTFGFFTDGARPL</sequence>
<dbReference type="EMBL" id="QHKM01000001">
    <property type="protein sequence ID" value="RAK69655.1"/>
    <property type="molecule type" value="Genomic_DNA"/>
</dbReference>
<keyword evidence="2" id="KW-1185">Reference proteome</keyword>
<reference evidence="2" key="1">
    <citation type="submission" date="2018-05" db="EMBL/GenBank/DDBJ databases">
        <authorList>
            <person name="Nie L."/>
        </authorList>
    </citation>
    <scope>NUCLEOTIDE SEQUENCE [LARGE SCALE GENOMIC DNA]</scope>
    <source>
        <strain evidence="2">NL</strain>
    </source>
</reference>
<gene>
    <name evidence="1" type="ORF">DLM85_02000</name>
</gene>